<dbReference type="PANTHER" id="PTHR32182:SF0">
    <property type="entry name" value="DNA REPLICATION AND REPAIR PROTEIN RECF"/>
    <property type="match status" value="1"/>
</dbReference>
<dbReference type="RefSeq" id="WP_245678252.1">
    <property type="nucleotide sequence ID" value="NZ_CP012159.1"/>
</dbReference>
<dbReference type="InterPro" id="IPR003395">
    <property type="entry name" value="RecF/RecN/SMC_N"/>
</dbReference>
<evidence type="ECO:0000256" key="2">
    <source>
        <dbReference type="ARBA" id="ARBA00022705"/>
    </source>
</evidence>
<evidence type="ECO:0000259" key="7">
    <source>
        <dbReference type="Pfam" id="PF02463"/>
    </source>
</evidence>
<keyword evidence="1 6" id="KW-0963">Cytoplasm</keyword>
<dbReference type="GO" id="GO:0005737">
    <property type="term" value="C:cytoplasm"/>
    <property type="evidence" value="ECO:0007669"/>
    <property type="project" value="UniProtKB-SubCell"/>
</dbReference>
<gene>
    <name evidence="6 8" type="primary">recF</name>
    <name evidence="8" type="ORF">CMC5_005420</name>
</gene>
<name>A0A0K1E6E4_CHOCO</name>
<dbReference type="GO" id="GO:0009432">
    <property type="term" value="P:SOS response"/>
    <property type="evidence" value="ECO:0007669"/>
    <property type="project" value="UniProtKB-UniRule"/>
</dbReference>
<dbReference type="GO" id="GO:0005524">
    <property type="term" value="F:ATP binding"/>
    <property type="evidence" value="ECO:0007669"/>
    <property type="project" value="UniProtKB-UniRule"/>
</dbReference>
<evidence type="ECO:0000256" key="1">
    <source>
        <dbReference type="ARBA" id="ARBA00022490"/>
    </source>
</evidence>
<comment type="similarity">
    <text evidence="6">Belongs to the RecF family.</text>
</comment>
<dbReference type="PATRIC" id="fig|52.7.peg.582"/>
<reference evidence="8 9" key="1">
    <citation type="submission" date="2015-07" db="EMBL/GenBank/DDBJ databases">
        <title>Genome analysis of myxobacterium Chondromyces crocatus Cm c5 reveals a high potential for natural compound synthesis and the genetic basis for the loss of fruiting body formation.</title>
        <authorList>
            <person name="Zaburannyi N."/>
            <person name="Bunk B."/>
            <person name="Maier J."/>
            <person name="Overmann J."/>
            <person name="Mueller R."/>
        </authorList>
    </citation>
    <scope>NUCLEOTIDE SEQUENCE [LARGE SCALE GENOMIC DNA]</scope>
    <source>
        <strain evidence="8 9">Cm c5</strain>
    </source>
</reference>
<evidence type="ECO:0000256" key="6">
    <source>
        <dbReference type="HAMAP-Rule" id="MF_00365"/>
    </source>
</evidence>
<sequence>MARLIVRSLRNLEHVEFEPSPRLNVISGSNGQGKTSLLEAIYFAATSRSFRTHRMGDLVTHGSRIGSSRARFVQTHEGTEPLSREQVASIEGKRCVVLVDGNRPSSLASFATLSPVVAFHPNEMTLTTGPASGRRVLLDRLALFMSPSSGDHRRRYETALRARQEILQHGQAGRLDELEAYEELCARHGAAVTRARAAAVDALMPELIEAFASIAAPELSLSVNYAAGGSQDVEVARVALRDARSRDARRPTASFGPHKDDVDLALDGHPVRLVASQGQHRALTLALKVAETAAIRNARRVEPVLLFDDVSSELDRERTEALMTYLGLTRGQLFLTTTRPELIVTPRMNSAERRDFHIDGGVILGTPPRQGS</sequence>
<dbReference type="PANTHER" id="PTHR32182">
    <property type="entry name" value="DNA REPLICATION AND REPAIR PROTEIN RECF"/>
    <property type="match status" value="1"/>
</dbReference>
<keyword evidence="4 6" id="KW-0067">ATP-binding</keyword>
<dbReference type="InterPro" id="IPR001238">
    <property type="entry name" value="DNA-binding_RecF"/>
</dbReference>
<dbReference type="InterPro" id="IPR042174">
    <property type="entry name" value="RecF_2"/>
</dbReference>
<dbReference type="Pfam" id="PF02463">
    <property type="entry name" value="SMC_N"/>
    <property type="match status" value="1"/>
</dbReference>
<dbReference type="HAMAP" id="MF_00365">
    <property type="entry name" value="RecF"/>
    <property type="match status" value="1"/>
</dbReference>
<dbReference type="Proteomes" id="UP000067626">
    <property type="component" value="Chromosome"/>
</dbReference>
<feature type="domain" description="RecF/RecN/SMC N-terminal" evidence="7">
    <location>
        <begin position="2"/>
        <end position="343"/>
    </location>
</feature>
<dbReference type="Gene3D" id="1.20.1050.90">
    <property type="entry name" value="RecF/RecN/SMC, N-terminal domain"/>
    <property type="match status" value="1"/>
</dbReference>
<dbReference type="GO" id="GO:0003697">
    <property type="term" value="F:single-stranded DNA binding"/>
    <property type="evidence" value="ECO:0007669"/>
    <property type="project" value="UniProtKB-UniRule"/>
</dbReference>
<dbReference type="EMBL" id="CP012159">
    <property type="protein sequence ID" value="AKT36429.1"/>
    <property type="molecule type" value="Genomic_DNA"/>
</dbReference>
<dbReference type="AlphaFoldDB" id="A0A0K1E6E4"/>
<keyword evidence="3 6" id="KW-0547">Nucleotide-binding</keyword>
<dbReference type="STRING" id="52.CMC5_005420"/>
<keyword evidence="6" id="KW-0234">DNA repair</keyword>
<evidence type="ECO:0000256" key="5">
    <source>
        <dbReference type="ARBA" id="ARBA00023125"/>
    </source>
</evidence>
<protein>
    <recommendedName>
        <fullName evidence="6">DNA replication and repair protein RecF</fullName>
    </recommendedName>
</protein>
<dbReference type="GO" id="GO:0006260">
    <property type="term" value="P:DNA replication"/>
    <property type="evidence" value="ECO:0007669"/>
    <property type="project" value="UniProtKB-UniRule"/>
</dbReference>
<keyword evidence="6" id="KW-0742">SOS response</keyword>
<proteinExistence type="inferred from homology"/>
<dbReference type="GO" id="GO:0006302">
    <property type="term" value="P:double-strand break repair"/>
    <property type="evidence" value="ECO:0007669"/>
    <property type="project" value="TreeGrafter"/>
</dbReference>
<dbReference type="KEGG" id="ccro:CMC5_005420"/>
<evidence type="ECO:0000313" key="9">
    <source>
        <dbReference type="Proteomes" id="UP000067626"/>
    </source>
</evidence>
<dbReference type="GO" id="GO:0000731">
    <property type="term" value="P:DNA synthesis involved in DNA repair"/>
    <property type="evidence" value="ECO:0007669"/>
    <property type="project" value="TreeGrafter"/>
</dbReference>
<comment type="subcellular location">
    <subcellularLocation>
        <location evidence="6">Cytoplasm</location>
    </subcellularLocation>
</comment>
<keyword evidence="9" id="KW-1185">Reference proteome</keyword>
<dbReference type="NCBIfam" id="TIGR00611">
    <property type="entry name" value="recf"/>
    <property type="match status" value="1"/>
</dbReference>
<keyword evidence="6" id="KW-0227">DNA damage</keyword>
<organism evidence="8 9">
    <name type="scientific">Chondromyces crocatus</name>
    <dbReference type="NCBI Taxonomy" id="52"/>
    <lineage>
        <taxon>Bacteria</taxon>
        <taxon>Pseudomonadati</taxon>
        <taxon>Myxococcota</taxon>
        <taxon>Polyangia</taxon>
        <taxon>Polyangiales</taxon>
        <taxon>Polyangiaceae</taxon>
        <taxon>Chondromyces</taxon>
    </lineage>
</organism>
<evidence type="ECO:0000256" key="4">
    <source>
        <dbReference type="ARBA" id="ARBA00022840"/>
    </source>
</evidence>
<dbReference type="Gene3D" id="3.40.50.300">
    <property type="entry name" value="P-loop containing nucleotide triphosphate hydrolases"/>
    <property type="match status" value="1"/>
</dbReference>
<dbReference type="InterPro" id="IPR027417">
    <property type="entry name" value="P-loop_NTPase"/>
</dbReference>
<dbReference type="SUPFAM" id="SSF52540">
    <property type="entry name" value="P-loop containing nucleoside triphosphate hydrolases"/>
    <property type="match status" value="1"/>
</dbReference>
<accession>A0A0K1E6E4</accession>
<comment type="function">
    <text evidence="6">The RecF protein is involved in DNA metabolism; it is required for DNA replication and normal SOS inducibility. RecF binds preferentially to single-stranded, linear DNA. It also seems to bind ATP.</text>
</comment>
<evidence type="ECO:0000313" key="8">
    <source>
        <dbReference type="EMBL" id="AKT36429.1"/>
    </source>
</evidence>
<evidence type="ECO:0000256" key="3">
    <source>
        <dbReference type="ARBA" id="ARBA00022741"/>
    </source>
</evidence>
<keyword evidence="2 6" id="KW-0235">DNA replication</keyword>
<keyword evidence="5 6" id="KW-0238">DNA-binding</keyword>
<feature type="binding site" evidence="6">
    <location>
        <begin position="28"/>
        <end position="35"/>
    </location>
    <ligand>
        <name>ATP</name>
        <dbReference type="ChEBI" id="CHEBI:30616"/>
    </ligand>
</feature>